<name>A0A8I0GBW8_9ACTO</name>
<dbReference type="GO" id="GO:0045259">
    <property type="term" value="C:proton-transporting ATP synthase complex"/>
    <property type="evidence" value="ECO:0007669"/>
    <property type="project" value="UniProtKB-KW"/>
</dbReference>
<accession>A0A8I0GBW8</accession>
<evidence type="ECO:0000256" key="2">
    <source>
        <dbReference type="ARBA" id="ARBA00006810"/>
    </source>
</evidence>
<keyword evidence="6 11" id="KW-0375">Hydrogen ion transport</keyword>
<feature type="transmembrane region" description="Helical" evidence="11">
    <location>
        <begin position="166"/>
        <end position="186"/>
    </location>
</feature>
<evidence type="ECO:0000256" key="11">
    <source>
        <dbReference type="HAMAP-Rule" id="MF_01393"/>
    </source>
</evidence>
<dbReference type="InterPro" id="IPR000568">
    <property type="entry name" value="ATP_synth_F0_asu"/>
</dbReference>
<feature type="transmembrane region" description="Helical" evidence="11">
    <location>
        <begin position="131"/>
        <end position="154"/>
    </location>
</feature>
<dbReference type="SUPFAM" id="SSF81336">
    <property type="entry name" value="F1F0 ATP synthase subunit A"/>
    <property type="match status" value="1"/>
</dbReference>
<evidence type="ECO:0000256" key="3">
    <source>
        <dbReference type="ARBA" id="ARBA00022448"/>
    </source>
</evidence>
<dbReference type="EMBL" id="JACRUO010000002">
    <property type="protein sequence ID" value="MBD3689938.1"/>
    <property type="molecule type" value="Genomic_DNA"/>
</dbReference>
<dbReference type="CDD" id="cd00310">
    <property type="entry name" value="ATP-synt_Fo_a_6"/>
    <property type="match status" value="1"/>
</dbReference>
<keyword evidence="4 11" id="KW-0138">CF(0)</keyword>
<sequence length="230" mass="25486">MNAVTTNRLVMLVAFVVCALLYVTRAKVVPGRAQTVFESALLFCRESIAEQILGRTMGRKYEKHIMSIFFLVLFMNLAGIIPGLNLAGTALPGMPLLLAVFSWLLFIWAGIREQGGLKFLKSQLFPPNVPWVLYILLTPIEFVSTFIVRPFTLFVRLLANMVSGHFLLTLTLVGTNFFVFSALGAMKGFGLLTLAAALAFTLFEMLVAFLQAYIFAILTAVYINLSVHAH</sequence>
<comment type="caution">
    <text evidence="13">The sequence shown here is derived from an EMBL/GenBank/DDBJ whole genome shotgun (WGS) entry which is preliminary data.</text>
</comment>
<keyword evidence="8 11" id="KW-0406">Ion transport</keyword>
<keyword evidence="7 11" id="KW-1133">Transmembrane helix</keyword>
<dbReference type="GO" id="GO:0046933">
    <property type="term" value="F:proton-transporting ATP synthase activity, rotational mechanism"/>
    <property type="evidence" value="ECO:0007669"/>
    <property type="project" value="UniProtKB-UniRule"/>
</dbReference>
<dbReference type="GO" id="GO:0005886">
    <property type="term" value="C:plasma membrane"/>
    <property type="evidence" value="ECO:0007669"/>
    <property type="project" value="UniProtKB-SubCell"/>
</dbReference>
<evidence type="ECO:0000256" key="10">
    <source>
        <dbReference type="ARBA" id="ARBA00023310"/>
    </source>
</evidence>
<keyword evidence="14" id="KW-1185">Reference proteome</keyword>
<dbReference type="PANTHER" id="PTHR11410">
    <property type="entry name" value="ATP SYNTHASE SUBUNIT A"/>
    <property type="match status" value="1"/>
</dbReference>
<dbReference type="HAMAP" id="MF_01393">
    <property type="entry name" value="ATP_synth_a_bact"/>
    <property type="match status" value="1"/>
</dbReference>
<dbReference type="InterPro" id="IPR045083">
    <property type="entry name" value="ATP_synth_F0_asu_bact/mt"/>
</dbReference>
<dbReference type="Pfam" id="PF00119">
    <property type="entry name" value="ATP-synt_A"/>
    <property type="match status" value="1"/>
</dbReference>
<reference evidence="13 14" key="1">
    <citation type="submission" date="2020-08" db="EMBL/GenBank/DDBJ databases">
        <title>Winkia gen. nov., sp. nov., isolated from faeces of the Anser albifrons in China.</title>
        <authorList>
            <person name="Liu Q."/>
        </authorList>
    </citation>
    <scope>NUCLEOTIDE SEQUENCE [LARGE SCALE GENOMIC DNA]</scope>
    <source>
        <strain evidence="13 14">C62</strain>
    </source>
</reference>
<organism evidence="13 14">
    <name type="scientific">Nanchangia anserum</name>
    <dbReference type="NCBI Taxonomy" id="2692125"/>
    <lineage>
        <taxon>Bacteria</taxon>
        <taxon>Bacillati</taxon>
        <taxon>Actinomycetota</taxon>
        <taxon>Actinomycetes</taxon>
        <taxon>Actinomycetales</taxon>
        <taxon>Actinomycetaceae</taxon>
        <taxon>Nanchangia</taxon>
    </lineage>
</organism>
<protein>
    <recommendedName>
        <fullName evidence="11 12">ATP synthase subunit a</fullName>
    </recommendedName>
    <alternativeName>
        <fullName evidence="11">ATP synthase F0 sector subunit a</fullName>
    </alternativeName>
    <alternativeName>
        <fullName evidence="11">F-ATPase subunit 6</fullName>
    </alternativeName>
</protein>
<evidence type="ECO:0000256" key="6">
    <source>
        <dbReference type="ARBA" id="ARBA00022781"/>
    </source>
</evidence>
<gene>
    <name evidence="11 13" type="primary">atpB</name>
    <name evidence="13" type="ORF">H8R10_06840</name>
</gene>
<proteinExistence type="inferred from homology"/>
<evidence type="ECO:0000256" key="7">
    <source>
        <dbReference type="ARBA" id="ARBA00022989"/>
    </source>
</evidence>
<dbReference type="InterPro" id="IPR035908">
    <property type="entry name" value="F0_ATP_A_sf"/>
</dbReference>
<dbReference type="AlphaFoldDB" id="A0A8I0GBW8"/>
<evidence type="ECO:0000313" key="13">
    <source>
        <dbReference type="EMBL" id="MBD3689938.1"/>
    </source>
</evidence>
<feature type="transmembrane region" description="Helical" evidence="11">
    <location>
        <begin position="94"/>
        <end position="111"/>
    </location>
</feature>
<feature type="transmembrane region" description="Helical" evidence="11">
    <location>
        <begin position="192"/>
        <end position="225"/>
    </location>
</feature>
<dbReference type="Gene3D" id="1.20.120.220">
    <property type="entry name" value="ATP synthase, F0 complex, subunit A"/>
    <property type="match status" value="1"/>
</dbReference>
<keyword evidence="10 11" id="KW-0066">ATP synthesis</keyword>
<comment type="function">
    <text evidence="11 12">Key component of the proton channel; it plays a direct role in the translocation of protons across the membrane.</text>
</comment>
<comment type="subcellular location">
    <subcellularLocation>
        <location evidence="11 12">Cell membrane</location>
        <topology evidence="11 12">Multi-pass membrane protein</topology>
    </subcellularLocation>
    <subcellularLocation>
        <location evidence="1">Membrane</location>
        <topology evidence="1">Multi-pass membrane protein</topology>
    </subcellularLocation>
</comment>
<evidence type="ECO:0000256" key="12">
    <source>
        <dbReference type="RuleBase" id="RU000483"/>
    </source>
</evidence>
<feature type="transmembrane region" description="Helical" evidence="11">
    <location>
        <begin position="65"/>
        <end position="87"/>
    </location>
</feature>
<dbReference type="Proteomes" id="UP000627538">
    <property type="component" value="Unassembled WGS sequence"/>
</dbReference>
<dbReference type="NCBIfam" id="TIGR01131">
    <property type="entry name" value="ATP_synt_6_or_A"/>
    <property type="match status" value="1"/>
</dbReference>
<keyword evidence="9 11" id="KW-0472">Membrane</keyword>
<dbReference type="PRINTS" id="PR00123">
    <property type="entry name" value="ATPASEA"/>
</dbReference>
<evidence type="ECO:0000313" key="14">
    <source>
        <dbReference type="Proteomes" id="UP000627538"/>
    </source>
</evidence>
<keyword evidence="11" id="KW-1003">Cell membrane</keyword>
<dbReference type="PANTHER" id="PTHR11410:SF0">
    <property type="entry name" value="ATP SYNTHASE SUBUNIT A"/>
    <property type="match status" value="1"/>
</dbReference>
<evidence type="ECO:0000256" key="4">
    <source>
        <dbReference type="ARBA" id="ARBA00022547"/>
    </source>
</evidence>
<comment type="similarity">
    <text evidence="2 11 12">Belongs to the ATPase A chain family.</text>
</comment>
<keyword evidence="5 11" id="KW-0812">Transmembrane</keyword>
<evidence type="ECO:0000256" key="9">
    <source>
        <dbReference type="ARBA" id="ARBA00023136"/>
    </source>
</evidence>
<evidence type="ECO:0000256" key="1">
    <source>
        <dbReference type="ARBA" id="ARBA00004141"/>
    </source>
</evidence>
<evidence type="ECO:0000256" key="5">
    <source>
        <dbReference type="ARBA" id="ARBA00022692"/>
    </source>
</evidence>
<evidence type="ECO:0000256" key="8">
    <source>
        <dbReference type="ARBA" id="ARBA00023065"/>
    </source>
</evidence>
<keyword evidence="3 11" id="KW-0813">Transport</keyword>